<feature type="compositionally biased region" description="Basic and acidic residues" evidence="2">
    <location>
        <begin position="1"/>
        <end position="10"/>
    </location>
</feature>
<name>A0A835S015_VANPL</name>
<sequence length="534" mass="58771">MEIEGNKGEDYSSEAEETSLQKKYGGMMPKKKPLISKDNERAYFDSADWALGKQGENAGQKSRAAVESLRPKLQCIYYMYLRAEVFLFANLLLPSPELRVPLLRQSRLTIPVPVFLGMATDALLSPRCERKHWWVKNRKLLDKQVREARSLMATQEPKAVAAAVGVLDAVLSIAPKFEVALELKARSLLFLRRFRDVANMLHDYIPSYRLSAVAGDDSSSSSLSSSGSGVSSIDGRERAKILPSGEEDERAFLCFSISDLKRKVVAGLHSGCEGEAGWRYLILGQACYHLGLMEDAMFLLQTSRRLATAAFRRQSISHSDDTFIITSTLPLFGVPDSRIHSSSQQPCPPLSESASVLHLLAHVKLLHRRRTTATAALEAGLPHEAARHFSKILDGRRGTPHSFAVACLVGRASAFRDAGRVADAIADCNSAPGDRTHIRIRPSRACGPPRIRPLPRGMHPRSRPPQAPPRRRPKGSQASRTTMEAAAQGGQLPENCGQNSGCPTKGFCRRGNDIDYHKLIGVRVGCARWEGETT</sequence>
<dbReference type="Proteomes" id="UP000639772">
    <property type="component" value="Chromosome 1"/>
</dbReference>
<dbReference type="PANTHER" id="PTHR46816:SF1">
    <property type="entry name" value="TETRATRICOPEPTIDE REPEAT (TPR)-LIKE SUPERFAMILY PROTEIN"/>
    <property type="match status" value="1"/>
</dbReference>
<accession>A0A835S015</accession>
<dbReference type="OrthoDB" id="1903421at2759"/>
<evidence type="ECO:0000313" key="4">
    <source>
        <dbReference type="Proteomes" id="UP000639772"/>
    </source>
</evidence>
<reference evidence="3 4" key="1">
    <citation type="journal article" date="2020" name="Nat. Food">
        <title>A phased Vanilla planifolia genome enables genetic improvement of flavour and production.</title>
        <authorList>
            <person name="Hasing T."/>
            <person name="Tang H."/>
            <person name="Brym M."/>
            <person name="Khazi F."/>
            <person name="Huang T."/>
            <person name="Chambers A.H."/>
        </authorList>
    </citation>
    <scope>NUCLEOTIDE SEQUENCE [LARGE SCALE GENOMIC DNA]</scope>
    <source>
        <tissue evidence="3">Leaf</tissue>
    </source>
</reference>
<evidence type="ECO:0000256" key="1">
    <source>
        <dbReference type="ARBA" id="ARBA00010520"/>
    </source>
</evidence>
<protein>
    <submittedName>
        <fullName evidence="3">Uncharacterized protein</fullName>
    </submittedName>
</protein>
<comment type="similarity">
    <text evidence="1">Belongs to the endosulfine family.</text>
</comment>
<dbReference type="EMBL" id="JADCNM010000001">
    <property type="protein sequence ID" value="KAG0501740.1"/>
    <property type="molecule type" value="Genomic_DNA"/>
</dbReference>
<comment type="caution">
    <text evidence="3">The sequence shown here is derived from an EMBL/GenBank/DDBJ whole genome shotgun (WGS) entry which is preliminary data.</text>
</comment>
<dbReference type="AlphaFoldDB" id="A0A835S015"/>
<dbReference type="Pfam" id="PF04667">
    <property type="entry name" value="Endosulfine"/>
    <property type="match status" value="1"/>
</dbReference>
<feature type="region of interest" description="Disordered" evidence="2">
    <location>
        <begin position="1"/>
        <end position="23"/>
    </location>
</feature>
<dbReference type="PANTHER" id="PTHR46816">
    <property type="entry name" value="OS01G0273500 PROTEIN"/>
    <property type="match status" value="1"/>
</dbReference>
<evidence type="ECO:0000256" key="2">
    <source>
        <dbReference type="SAM" id="MobiDB-lite"/>
    </source>
</evidence>
<evidence type="ECO:0000313" key="3">
    <source>
        <dbReference type="EMBL" id="KAG0501740.1"/>
    </source>
</evidence>
<organism evidence="3 4">
    <name type="scientific">Vanilla planifolia</name>
    <name type="common">Vanilla</name>
    <dbReference type="NCBI Taxonomy" id="51239"/>
    <lineage>
        <taxon>Eukaryota</taxon>
        <taxon>Viridiplantae</taxon>
        <taxon>Streptophyta</taxon>
        <taxon>Embryophyta</taxon>
        <taxon>Tracheophyta</taxon>
        <taxon>Spermatophyta</taxon>
        <taxon>Magnoliopsida</taxon>
        <taxon>Liliopsida</taxon>
        <taxon>Asparagales</taxon>
        <taxon>Orchidaceae</taxon>
        <taxon>Vanilloideae</taxon>
        <taxon>Vanilleae</taxon>
        <taxon>Vanilla</taxon>
    </lineage>
</organism>
<dbReference type="InterPro" id="IPR006760">
    <property type="entry name" value="Endosulphine"/>
</dbReference>
<dbReference type="SUPFAM" id="SSF48452">
    <property type="entry name" value="TPR-like"/>
    <property type="match status" value="1"/>
</dbReference>
<dbReference type="InterPro" id="IPR011990">
    <property type="entry name" value="TPR-like_helical_dom_sf"/>
</dbReference>
<gene>
    <name evidence="3" type="ORF">HPP92_001812</name>
</gene>
<proteinExistence type="inferred from homology"/>
<feature type="region of interest" description="Disordered" evidence="2">
    <location>
        <begin position="432"/>
        <end position="496"/>
    </location>
</feature>